<sequence>MLGKFTFKMRVAFGLQNLTWTLAWTRVDPTVRSEYANIAPIELKWDGQAAILTSLNRPKWHVCRAHQLHNAGQQILNGTHTIVLLVIH</sequence>
<dbReference type="Proteomes" id="UP001417504">
    <property type="component" value="Unassembled WGS sequence"/>
</dbReference>
<accession>A0AAP0F2K6</accession>
<gene>
    <name evidence="1" type="ORF">Sjap_020953</name>
</gene>
<reference evidence="1 2" key="1">
    <citation type="submission" date="2024-01" db="EMBL/GenBank/DDBJ databases">
        <title>Genome assemblies of Stephania.</title>
        <authorList>
            <person name="Yang L."/>
        </authorList>
    </citation>
    <scope>NUCLEOTIDE SEQUENCE [LARGE SCALE GENOMIC DNA]</scope>
    <source>
        <strain evidence="1">QJT</strain>
        <tissue evidence="1">Leaf</tissue>
    </source>
</reference>
<organism evidence="1 2">
    <name type="scientific">Stephania japonica</name>
    <dbReference type="NCBI Taxonomy" id="461633"/>
    <lineage>
        <taxon>Eukaryota</taxon>
        <taxon>Viridiplantae</taxon>
        <taxon>Streptophyta</taxon>
        <taxon>Embryophyta</taxon>
        <taxon>Tracheophyta</taxon>
        <taxon>Spermatophyta</taxon>
        <taxon>Magnoliopsida</taxon>
        <taxon>Ranunculales</taxon>
        <taxon>Menispermaceae</taxon>
        <taxon>Menispermoideae</taxon>
        <taxon>Cissampelideae</taxon>
        <taxon>Stephania</taxon>
    </lineage>
</organism>
<comment type="caution">
    <text evidence="1">The sequence shown here is derived from an EMBL/GenBank/DDBJ whole genome shotgun (WGS) entry which is preliminary data.</text>
</comment>
<keyword evidence="2" id="KW-1185">Reference proteome</keyword>
<dbReference type="AlphaFoldDB" id="A0AAP0F2K6"/>
<name>A0AAP0F2K6_9MAGN</name>
<evidence type="ECO:0000313" key="1">
    <source>
        <dbReference type="EMBL" id="KAK9103699.1"/>
    </source>
</evidence>
<proteinExistence type="predicted"/>
<evidence type="ECO:0000313" key="2">
    <source>
        <dbReference type="Proteomes" id="UP001417504"/>
    </source>
</evidence>
<dbReference type="EMBL" id="JBBNAE010000008">
    <property type="protein sequence ID" value="KAK9103699.1"/>
    <property type="molecule type" value="Genomic_DNA"/>
</dbReference>
<protein>
    <submittedName>
        <fullName evidence="1">Uncharacterized protein</fullName>
    </submittedName>
</protein>